<protein>
    <recommendedName>
        <fullName evidence="1">Glycosyltransferase 2-like domain-containing protein</fullName>
    </recommendedName>
</protein>
<dbReference type="SUPFAM" id="SSF53448">
    <property type="entry name" value="Nucleotide-diphospho-sugar transferases"/>
    <property type="match status" value="1"/>
</dbReference>
<name>A0A382HRG8_9ZZZZ</name>
<dbReference type="Gene3D" id="3.90.550.10">
    <property type="entry name" value="Spore Coat Polysaccharide Biosynthesis Protein SpsA, Chain A"/>
    <property type="match status" value="1"/>
</dbReference>
<organism evidence="2">
    <name type="scientific">marine metagenome</name>
    <dbReference type="NCBI Taxonomy" id="408172"/>
    <lineage>
        <taxon>unclassified sequences</taxon>
        <taxon>metagenomes</taxon>
        <taxon>ecological metagenomes</taxon>
    </lineage>
</organism>
<evidence type="ECO:0000313" key="2">
    <source>
        <dbReference type="EMBL" id="SVB89655.1"/>
    </source>
</evidence>
<gene>
    <name evidence="2" type="ORF">METZ01_LOCUS242509</name>
</gene>
<feature type="domain" description="Glycosyltransferase 2-like" evidence="1">
    <location>
        <begin position="9"/>
        <end position="87"/>
    </location>
</feature>
<dbReference type="InterPro" id="IPR029044">
    <property type="entry name" value="Nucleotide-diphossugar_trans"/>
</dbReference>
<sequence length="88" mass="9875">MDDNLSDLTVVIVTFKTDRTILKNCLSSINNNVKIVIVENSKEFINKEEIEREYNNVKIICSGSNLGMGSGNNFGLKNTFTKYALILN</sequence>
<evidence type="ECO:0000259" key="1">
    <source>
        <dbReference type="Pfam" id="PF00535"/>
    </source>
</evidence>
<accession>A0A382HRG8</accession>
<dbReference type="EMBL" id="UINC01062747">
    <property type="protein sequence ID" value="SVB89655.1"/>
    <property type="molecule type" value="Genomic_DNA"/>
</dbReference>
<feature type="non-terminal residue" evidence="2">
    <location>
        <position position="88"/>
    </location>
</feature>
<reference evidence="2" key="1">
    <citation type="submission" date="2018-05" db="EMBL/GenBank/DDBJ databases">
        <authorList>
            <person name="Lanie J.A."/>
            <person name="Ng W.-L."/>
            <person name="Kazmierczak K.M."/>
            <person name="Andrzejewski T.M."/>
            <person name="Davidsen T.M."/>
            <person name="Wayne K.J."/>
            <person name="Tettelin H."/>
            <person name="Glass J.I."/>
            <person name="Rusch D."/>
            <person name="Podicherti R."/>
            <person name="Tsui H.-C.T."/>
            <person name="Winkler M.E."/>
        </authorList>
    </citation>
    <scope>NUCLEOTIDE SEQUENCE</scope>
</reference>
<proteinExistence type="predicted"/>
<dbReference type="Pfam" id="PF00535">
    <property type="entry name" value="Glycos_transf_2"/>
    <property type="match status" value="1"/>
</dbReference>
<dbReference type="AlphaFoldDB" id="A0A382HRG8"/>
<dbReference type="InterPro" id="IPR001173">
    <property type="entry name" value="Glyco_trans_2-like"/>
</dbReference>